<dbReference type="AlphaFoldDB" id="A4BUA9"/>
<keyword evidence="2" id="KW-1185">Reference proteome</keyword>
<accession>A4BUA9</accession>
<evidence type="ECO:0000313" key="2">
    <source>
        <dbReference type="Proteomes" id="UP000003374"/>
    </source>
</evidence>
<sequence length="57" mass="6786">MKDGQHKNEIVLDPGQHAMRKPIQWPLPNIELQHLHDQRLLCRRANCFLYGNLKLTR</sequence>
<dbReference type="EMBL" id="AAOF01000018">
    <property type="protein sequence ID" value="EAR20623.1"/>
    <property type="molecule type" value="Genomic_DNA"/>
</dbReference>
<reference evidence="1 2" key="1">
    <citation type="submission" date="2006-02" db="EMBL/GenBank/DDBJ databases">
        <authorList>
            <person name="Waterbury J."/>
            <person name="Ferriera S."/>
            <person name="Johnson J."/>
            <person name="Kravitz S."/>
            <person name="Halpern A."/>
            <person name="Remington K."/>
            <person name="Beeson K."/>
            <person name="Tran B."/>
            <person name="Rogers Y.-H."/>
            <person name="Friedman R."/>
            <person name="Venter J.C."/>
        </authorList>
    </citation>
    <scope>NUCLEOTIDE SEQUENCE [LARGE SCALE GENOMIC DNA]</scope>
    <source>
        <strain evidence="1 2">Nb-231</strain>
    </source>
</reference>
<organism evidence="1 2">
    <name type="scientific">Nitrococcus mobilis Nb-231</name>
    <dbReference type="NCBI Taxonomy" id="314278"/>
    <lineage>
        <taxon>Bacteria</taxon>
        <taxon>Pseudomonadati</taxon>
        <taxon>Pseudomonadota</taxon>
        <taxon>Gammaproteobacteria</taxon>
        <taxon>Chromatiales</taxon>
        <taxon>Ectothiorhodospiraceae</taxon>
        <taxon>Nitrococcus</taxon>
    </lineage>
</organism>
<comment type="caution">
    <text evidence="1">The sequence shown here is derived from an EMBL/GenBank/DDBJ whole genome shotgun (WGS) entry which is preliminary data.</text>
</comment>
<evidence type="ECO:0000313" key="1">
    <source>
        <dbReference type="EMBL" id="EAR20623.1"/>
    </source>
</evidence>
<proteinExistence type="predicted"/>
<dbReference type="Proteomes" id="UP000003374">
    <property type="component" value="Unassembled WGS sequence"/>
</dbReference>
<gene>
    <name evidence="1" type="ORF">NB231_01863</name>
</gene>
<dbReference type="HOGENOM" id="CLU_2992114_0_0_6"/>
<protein>
    <submittedName>
        <fullName evidence="1">Uncharacterized protein</fullName>
    </submittedName>
</protein>
<name>A4BUA9_9GAMM</name>